<evidence type="ECO:0000313" key="1">
    <source>
        <dbReference type="EMBL" id="SJM90152.1"/>
    </source>
</evidence>
<dbReference type="Proteomes" id="UP000195442">
    <property type="component" value="Unassembled WGS sequence"/>
</dbReference>
<accession>A0A1R4H1P6</accession>
<keyword evidence="2" id="KW-1185">Reference proteome</keyword>
<gene>
    <name evidence="1" type="ORF">CRENPOLYSF2_1500004</name>
</gene>
<sequence length="69" mass="8136">MQAQLQKIEQLANKLKTLSQERITEVEDFIDFLVQRDKNQNITQFAMRASQSSLDAIWDNADDSEYDWL</sequence>
<organism evidence="1 2">
    <name type="scientific">Crenothrix polyspora</name>
    <dbReference type="NCBI Taxonomy" id="360316"/>
    <lineage>
        <taxon>Bacteria</taxon>
        <taxon>Pseudomonadati</taxon>
        <taxon>Pseudomonadota</taxon>
        <taxon>Gammaproteobacteria</taxon>
        <taxon>Methylococcales</taxon>
        <taxon>Crenotrichaceae</taxon>
        <taxon>Crenothrix</taxon>
    </lineage>
</organism>
<dbReference type="OrthoDB" id="6371923at2"/>
<protein>
    <recommendedName>
        <fullName evidence="3">Toxin-antitoxin system, antitoxin component, Xre family</fullName>
    </recommendedName>
</protein>
<dbReference type="RefSeq" id="WP_087145972.1">
    <property type="nucleotide sequence ID" value="NZ_FUKJ01000058.1"/>
</dbReference>
<reference evidence="2" key="1">
    <citation type="submission" date="2017-02" db="EMBL/GenBank/DDBJ databases">
        <authorList>
            <person name="Daims H."/>
        </authorList>
    </citation>
    <scope>NUCLEOTIDE SEQUENCE [LARGE SCALE GENOMIC DNA]</scope>
</reference>
<name>A0A1R4H1P6_9GAMM</name>
<dbReference type="EMBL" id="FUKJ01000058">
    <property type="protein sequence ID" value="SJM90152.1"/>
    <property type="molecule type" value="Genomic_DNA"/>
</dbReference>
<evidence type="ECO:0008006" key="3">
    <source>
        <dbReference type="Google" id="ProtNLM"/>
    </source>
</evidence>
<evidence type="ECO:0000313" key="2">
    <source>
        <dbReference type="Proteomes" id="UP000195442"/>
    </source>
</evidence>
<dbReference type="AlphaFoldDB" id="A0A1R4H1P6"/>
<proteinExistence type="predicted"/>